<dbReference type="GO" id="GO:0044572">
    <property type="term" value="P:[4Fe-4S] cluster assembly"/>
    <property type="evidence" value="ECO:0007669"/>
    <property type="project" value="TreeGrafter"/>
</dbReference>
<dbReference type="Proteomes" id="UP000294933">
    <property type="component" value="Unassembled WGS sequence"/>
</dbReference>
<dbReference type="PANTHER" id="PTHR46230">
    <property type="match status" value="1"/>
</dbReference>
<gene>
    <name evidence="2" type="ORF">BD410DRAFT_784215</name>
</gene>
<reference evidence="2 3" key="1">
    <citation type="submission" date="2018-06" db="EMBL/GenBank/DDBJ databases">
        <title>A transcriptomic atlas of mushroom development highlights an independent origin of complex multicellularity.</title>
        <authorList>
            <consortium name="DOE Joint Genome Institute"/>
            <person name="Krizsan K."/>
            <person name="Almasi E."/>
            <person name="Merenyi Z."/>
            <person name="Sahu N."/>
            <person name="Viragh M."/>
            <person name="Koszo T."/>
            <person name="Mondo S."/>
            <person name="Kiss B."/>
            <person name="Balint B."/>
            <person name="Kues U."/>
            <person name="Barry K."/>
            <person name="Hegedus J.C."/>
            <person name="Henrissat B."/>
            <person name="Johnson J."/>
            <person name="Lipzen A."/>
            <person name="Ohm R."/>
            <person name="Nagy I."/>
            <person name="Pangilinan J."/>
            <person name="Yan J."/>
            <person name="Xiong Y."/>
            <person name="Grigoriev I.V."/>
            <person name="Hibbett D.S."/>
            <person name="Nagy L.G."/>
        </authorList>
    </citation>
    <scope>NUCLEOTIDE SEQUENCE [LARGE SCALE GENOMIC DNA]</scope>
    <source>
        <strain evidence="2 3">SZMC22713</strain>
    </source>
</reference>
<comment type="similarity">
    <text evidence="1">Belongs to the BolA/IbaG family.</text>
</comment>
<dbReference type="EMBL" id="ML170162">
    <property type="protein sequence ID" value="TDL26164.1"/>
    <property type="molecule type" value="Genomic_DNA"/>
</dbReference>
<evidence type="ECO:0000313" key="2">
    <source>
        <dbReference type="EMBL" id="TDL26164.1"/>
    </source>
</evidence>
<accession>A0A4Y7QEV8</accession>
<dbReference type="PANTHER" id="PTHR46230:SF7">
    <property type="entry name" value="BOLA-LIKE PROTEIN 1"/>
    <property type="match status" value="1"/>
</dbReference>
<dbReference type="STRING" id="50990.A0A4Y7QEV8"/>
<dbReference type="Gene3D" id="3.30.300.90">
    <property type="entry name" value="BolA-like"/>
    <property type="match status" value="1"/>
</dbReference>
<dbReference type="VEuPathDB" id="FungiDB:BD410DRAFT_784215"/>
<evidence type="ECO:0000313" key="3">
    <source>
        <dbReference type="Proteomes" id="UP000294933"/>
    </source>
</evidence>
<dbReference type="GO" id="GO:0005759">
    <property type="term" value="C:mitochondrial matrix"/>
    <property type="evidence" value="ECO:0007669"/>
    <property type="project" value="TreeGrafter"/>
</dbReference>
<protein>
    <submittedName>
        <fullName evidence="2">Bola-like protein</fullName>
    </submittedName>
</protein>
<dbReference type="PIRSF" id="PIRSF003113">
    <property type="entry name" value="BolA"/>
    <property type="match status" value="1"/>
</dbReference>
<keyword evidence="3" id="KW-1185">Reference proteome</keyword>
<evidence type="ECO:0000256" key="1">
    <source>
        <dbReference type="RuleBase" id="RU003860"/>
    </source>
</evidence>
<name>A0A4Y7QEV8_9AGAM</name>
<sequence length="122" mass="13681">MLSFALRRVRNTAHRFMSTSSPQTDRIIGPVETSIREKLTALLNPAVLSITNDSWQHRHHIAMRDQGGGNGETHFTIHIESDAFKGKNLMQQHRMIYQALSAELKAGLHALSLKTKTPDPTP</sequence>
<dbReference type="OrthoDB" id="411584at2759"/>
<dbReference type="Pfam" id="PF01722">
    <property type="entry name" value="BolA"/>
    <property type="match status" value="1"/>
</dbReference>
<proteinExistence type="inferred from homology"/>
<dbReference type="AlphaFoldDB" id="A0A4Y7QEV8"/>
<organism evidence="2 3">
    <name type="scientific">Rickenella mellea</name>
    <dbReference type="NCBI Taxonomy" id="50990"/>
    <lineage>
        <taxon>Eukaryota</taxon>
        <taxon>Fungi</taxon>
        <taxon>Dikarya</taxon>
        <taxon>Basidiomycota</taxon>
        <taxon>Agaricomycotina</taxon>
        <taxon>Agaricomycetes</taxon>
        <taxon>Hymenochaetales</taxon>
        <taxon>Rickenellaceae</taxon>
        <taxon>Rickenella</taxon>
    </lineage>
</organism>
<dbReference type="InterPro" id="IPR036065">
    <property type="entry name" value="BolA-like_sf"/>
</dbReference>
<dbReference type="SUPFAM" id="SSF82657">
    <property type="entry name" value="BolA-like"/>
    <property type="match status" value="1"/>
</dbReference>
<dbReference type="InterPro" id="IPR002634">
    <property type="entry name" value="BolA"/>
</dbReference>